<keyword evidence="4" id="KW-1185">Reference proteome</keyword>
<comment type="caution">
    <text evidence="3">The sequence shown here is derived from an EMBL/GenBank/DDBJ whole genome shotgun (WGS) entry which is preliminary data.</text>
</comment>
<dbReference type="Pfam" id="PF01116">
    <property type="entry name" value="F_bP_aldolase"/>
    <property type="match status" value="1"/>
</dbReference>
<dbReference type="Proteomes" id="UP001157017">
    <property type="component" value="Unassembled WGS sequence"/>
</dbReference>
<protein>
    <recommendedName>
        <fullName evidence="5">Fructose-bisphosphate aldolase</fullName>
    </recommendedName>
</protein>
<name>A0ABQ6JL47_9ACTN</name>
<organism evidence="3 4">
    <name type="scientific">Angustibacter aerolatus</name>
    <dbReference type="NCBI Taxonomy" id="1162965"/>
    <lineage>
        <taxon>Bacteria</taxon>
        <taxon>Bacillati</taxon>
        <taxon>Actinomycetota</taxon>
        <taxon>Actinomycetes</taxon>
        <taxon>Kineosporiales</taxon>
        <taxon>Kineosporiaceae</taxon>
    </lineage>
</organism>
<proteinExistence type="predicted"/>
<dbReference type="InterPro" id="IPR050246">
    <property type="entry name" value="Class_II_FBP_aldolase"/>
</dbReference>
<evidence type="ECO:0000256" key="2">
    <source>
        <dbReference type="SAM" id="MobiDB-lite"/>
    </source>
</evidence>
<dbReference type="InterPro" id="IPR000771">
    <property type="entry name" value="FBA_II"/>
</dbReference>
<dbReference type="EMBL" id="BSUZ01000001">
    <property type="protein sequence ID" value="GMA87980.1"/>
    <property type="molecule type" value="Genomic_DNA"/>
</dbReference>
<dbReference type="InterPro" id="IPR013785">
    <property type="entry name" value="Aldolase_TIM"/>
</dbReference>
<evidence type="ECO:0000313" key="4">
    <source>
        <dbReference type="Proteomes" id="UP001157017"/>
    </source>
</evidence>
<accession>A0ABQ6JL47</accession>
<reference evidence="4" key="1">
    <citation type="journal article" date="2019" name="Int. J. Syst. Evol. Microbiol.">
        <title>The Global Catalogue of Microorganisms (GCM) 10K type strain sequencing project: providing services to taxonomists for standard genome sequencing and annotation.</title>
        <authorList>
            <consortium name="The Broad Institute Genomics Platform"/>
            <consortium name="The Broad Institute Genome Sequencing Center for Infectious Disease"/>
            <person name="Wu L."/>
            <person name="Ma J."/>
        </authorList>
    </citation>
    <scope>NUCLEOTIDE SEQUENCE [LARGE SCALE GENOMIC DNA]</scope>
    <source>
        <strain evidence="4">NBRC 108730</strain>
    </source>
</reference>
<gene>
    <name evidence="3" type="ORF">GCM10025868_32300</name>
</gene>
<dbReference type="PANTHER" id="PTHR30304">
    <property type="entry name" value="D-TAGATOSE-1,6-BISPHOSPHATE ALDOLASE"/>
    <property type="match status" value="1"/>
</dbReference>
<evidence type="ECO:0000313" key="3">
    <source>
        <dbReference type="EMBL" id="GMA87980.1"/>
    </source>
</evidence>
<dbReference type="Gene3D" id="3.20.20.70">
    <property type="entry name" value="Aldolase class I"/>
    <property type="match status" value="1"/>
</dbReference>
<feature type="compositionally biased region" description="Basic residues" evidence="2">
    <location>
        <begin position="143"/>
        <end position="173"/>
    </location>
</feature>
<evidence type="ECO:0008006" key="5">
    <source>
        <dbReference type="Google" id="ProtNLM"/>
    </source>
</evidence>
<dbReference type="SUPFAM" id="SSF51569">
    <property type="entry name" value="Aldolase"/>
    <property type="match status" value="1"/>
</dbReference>
<comment type="cofactor">
    <cofactor evidence="1">
        <name>Zn(2+)</name>
        <dbReference type="ChEBI" id="CHEBI:29105"/>
    </cofactor>
</comment>
<sequence length="186" mass="20442">MRDAADRRTGVAAFNVITLEHAEGIVAGAVRAARPVILQVSQNAVRFHDGAIRPLAAALRAVADEAGVDVSLHLDHVEDVDLVRRAPDAGYSSVMVDAGALPYSDNASLTAEQTRWLHEQGLAVEAEPGLRRRQGQPAAERPRARRPHRPRAGRGVRGRDRRRRARRRRRRLARHDLADRAGSTST</sequence>
<dbReference type="PANTHER" id="PTHR30304:SF0">
    <property type="entry name" value="D-TAGATOSE-1,6-BISPHOSPHATE ALDOLASE SUBUNIT GATY-RELATED"/>
    <property type="match status" value="1"/>
</dbReference>
<evidence type="ECO:0000256" key="1">
    <source>
        <dbReference type="ARBA" id="ARBA00001947"/>
    </source>
</evidence>
<feature type="region of interest" description="Disordered" evidence="2">
    <location>
        <begin position="124"/>
        <end position="186"/>
    </location>
</feature>